<proteinExistence type="predicted"/>
<gene>
    <name evidence="1" type="ORF">ALC56_07788</name>
</gene>
<reference evidence="1 2" key="1">
    <citation type="submission" date="2016-03" db="EMBL/GenBank/DDBJ databases">
        <title>Trachymyrmex septentrionalis WGS genome.</title>
        <authorList>
            <person name="Nygaard S."/>
            <person name="Hu H."/>
            <person name="Boomsma J."/>
            <person name="Zhang G."/>
        </authorList>
    </citation>
    <scope>NUCLEOTIDE SEQUENCE [LARGE SCALE GENOMIC DNA]</scope>
    <source>
        <strain evidence="1">Tsep2-gDNA-1</strain>
        <tissue evidence="1">Whole body</tissue>
    </source>
</reference>
<sequence length="89" mass="10111">FVGSRYARKANCEFSDHIRLIIRAVSGSGVGDAGVTIEQTGKQREKQRSSTYRGRFSRTSRVPLSPSFALNEQQREEDRPLMRVLRNVV</sequence>
<keyword evidence="2" id="KW-1185">Reference proteome</keyword>
<feature type="non-terminal residue" evidence="1">
    <location>
        <position position="1"/>
    </location>
</feature>
<dbReference type="Proteomes" id="UP000078541">
    <property type="component" value="Unassembled WGS sequence"/>
</dbReference>
<evidence type="ECO:0000313" key="2">
    <source>
        <dbReference type="Proteomes" id="UP000078541"/>
    </source>
</evidence>
<name>A0A195FC09_9HYME</name>
<accession>A0A195FC09</accession>
<evidence type="ECO:0000313" key="1">
    <source>
        <dbReference type="EMBL" id="KYN37589.1"/>
    </source>
</evidence>
<dbReference type="AlphaFoldDB" id="A0A195FC09"/>
<organism evidence="1 2">
    <name type="scientific">Trachymyrmex septentrionalis</name>
    <dbReference type="NCBI Taxonomy" id="34720"/>
    <lineage>
        <taxon>Eukaryota</taxon>
        <taxon>Metazoa</taxon>
        <taxon>Ecdysozoa</taxon>
        <taxon>Arthropoda</taxon>
        <taxon>Hexapoda</taxon>
        <taxon>Insecta</taxon>
        <taxon>Pterygota</taxon>
        <taxon>Neoptera</taxon>
        <taxon>Endopterygota</taxon>
        <taxon>Hymenoptera</taxon>
        <taxon>Apocrita</taxon>
        <taxon>Aculeata</taxon>
        <taxon>Formicoidea</taxon>
        <taxon>Formicidae</taxon>
        <taxon>Myrmicinae</taxon>
        <taxon>Trachymyrmex</taxon>
    </lineage>
</organism>
<dbReference type="EMBL" id="KQ981693">
    <property type="protein sequence ID" value="KYN37589.1"/>
    <property type="molecule type" value="Genomic_DNA"/>
</dbReference>
<protein>
    <submittedName>
        <fullName evidence="1">Uncharacterized protein</fullName>
    </submittedName>
</protein>